<feature type="region of interest" description="Disordered" evidence="2">
    <location>
        <begin position="135"/>
        <end position="190"/>
    </location>
</feature>
<feature type="region of interest" description="Disordered" evidence="2">
    <location>
        <begin position="647"/>
        <end position="674"/>
    </location>
</feature>
<sequence>MYLEQEESIATDDDSSEADHSFYLNRLMLTEHQLSTPTVVSHRVLITEEISPQIELQYPTGQNRKTSITKQQTHGTVVPPINPASVQAGIIGEESSSERENSEVLRLIPIHGTNSMDAPRQQHVQTLRRSLRINGKTFGEKTDPLATVKNTQLQNTKNRSLPSKRKKSPDTKEYNKEFNTPLPSHDKPKLTAKPYISPGFSGQGITERKSGKVLSLKSIHRQNHFGETKLHLAVMKGDIQDVEDLITVGASVNVPDYAGWTPLHEAVQRNKYDMTESLLEAGAEVNCRGDNGITPLHDAIRCQYYKIVDLLLKYGADPLLKCDRGMTPMDMTTERSMYILVEKYLQKTKSNPDKNTPSTTDSAVNPSMSQRNSQNAIKDTRTPLQKSTGTADTSEHEKTPQSGEAEPIPGPSSEQPSCDPSIQASLQGEAGETLMNDGSSVAEKTSSHSFHDHSYAITDLSIQSGSEDSYKVPSARKRILEGCQHSYGADIRNDNDSAVAKKKLKRTKHDIQIEKEFLEYLLNFDMNHVFVDPESKKEVDGPLLQQNEDARKEQESALGVYQKIPSETVCCSDTNNNSSQECSNSSLSPHLNELIDSYVQGTFKEDVNVHPSGAMAKSLLQSEELFDSGSPGSLSLLMAIIHNQGLTCSPEDSEKDEPLEESDTANKKLPDTKQSEDPLMAQSLYCELQQLQETLPSTSLAIESLHVDSITGCSETCINTPHNDSTQISIQELQSPKTLPLKKPVNQDGETGMITIQNQQEVVEIKETALSTNQTKMSKSYSEDVCVECEKLECDTLILNVTDLIGGPEAEPHSSWRGVVNEPVSDVLKDHASTCPASPTFFCARVDVKQLENSHMVDCIVVENHIVRDSADSDCTVVHELFGSEERHSEKEAENTEATPDTVASESVLRLFLPENLCTQPSLDNNEETAHDPQIAQEIKRLLNTGELKRQKKKLKQKKNPLRQGRNVADGLNTGSKRCFKITQRNLHKRNSVGETQLHRACIRGDLQMVKVLIEAGSNVNVSDHAGWTALHEACSRGFVDVAEQLLEAGADVTSRGLHGWNPLHDAVASGSYEIVRLLLQFGSSPFDKNILGHNAVDLAAHESIKELLLTFKGPFRKPVRTTDTSKQGSQLLAAEHMQPDADQDKLACSYEASLLENGSISDASGRVFFLPEQCFESVLESQSSGPVTSDFAFEKQVMYQSKSSCLNTEKTPLGSVHPHSCTYNNSPSKPIIKEPPKNDAFMNIRSIRLVSDEEFFPNHVMNKYWDFFAQRNDRDLKITRF</sequence>
<feature type="repeat" description="ANK" evidence="1">
    <location>
        <begin position="258"/>
        <end position="290"/>
    </location>
</feature>
<dbReference type="Proteomes" id="UP000694701">
    <property type="component" value="Unplaced"/>
</dbReference>
<feature type="repeat" description="ANK" evidence="1">
    <location>
        <begin position="225"/>
        <end position="257"/>
    </location>
</feature>
<dbReference type="PANTHER" id="PTHR24149">
    <property type="entry name" value="ANKYRIN REPEAT DOMAIN-CONTAINING PROTEIN 12"/>
    <property type="match status" value="1"/>
</dbReference>
<evidence type="ECO:0000313" key="4">
    <source>
        <dbReference type="Proteomes" id="UP000694701"/>
    </source>
</evidence>
<dbReference type="Ensembl" id="ENSCCRT00020069559.1">
    <property type="protein sequence ID" value="ENSCCRP00020063188.1"/>
    <property type="gene ID" value="ENSCCRG00020029805.1"/>
</dbReference>
<evidence type="ECO:0000256" key="1">
    <source>
        <dbReference type="PROSITE-ProRule" id="PRU00023"/>
    </source>
</evidence>
<protein>
    <submittedName>
        <fullName evidence="3">Uncharacterized protein</fullName>
    </submittedName>
</protein>
<feature type="compositionally biased region" description="Basic residues" evidence="2">
    <location>
        <begin position="950"/>
        <end position="961"/>
    </location>
</feature>
<reference evidence="3" key="1">
    <citation type="submission" date="2025-08" db="UniProtKB">
        <authorList>
            <consortium name="Ensembl"/>
        </authorList>
    </citation>
    <scope>IDENTIFICATION</scope>
</reference>
<evidence type="ECO:0000313" key="3">
    <source>
        <dbReference type="Ensembl" id="ENSCCRP00020063188.1"/>
    </source>
</evidence>
<dbReference type="PROSITE" id="PS50088">
    <property type="entry name" value="ANK_REPEAT"/>
    <property type="match status" value="6"/>
</dbReference>
<feature type="region of interest" description="Disordered" evidence="2">
    <location>
        <begin position="348"/>
        <end position="423"/>
    </location>
</feature>
<organism evidence="3 4">
    <name type="scientific">Cyprinus carpio</name>
    <name type="common">Common carp</name>
    <dbReference type="NCBI Taxonomy" id="7962"/>
    <lineage>
        <taxon>Eukaryota</taxon>
        <taxon>Metazoa</taxon>
        <taxon>Chordata</taxon>
        <taxon>Craniata</taxon>
        <taxon>Vertebrata</taxon>
        <taxon>Euteleostomi</taxon>
        <taxon>Actinopterygii</taxon>
        <taxon>Neopterygii</taxon>
        <taxon>Teleostei</taxon>
        <taxon>Ostariophysi</taxon>
        <taxon>Cypriniformes</taxon>
        <taxon>Cyprinidae</taxon>
        <taxon>Cyprininae</taxon>
        <taxon>Cyprinus</taxon>
    </lineage>
</organism>
<feature type="repeat" description="ANK" evidence="1">
    <location>
        <begin position="291"/>
        <end position="323"/>
    </location>
</feature>
<name>A0A8C2HRW2_CYPCA</name>
<feature type="compositionally biased region" description="Polar residues" evidence="2">
    <location>
        <begin position="348"/>
        <end position="392"/>
    </location>
</feature>
<dbReference type="SUPFAM" id="SSF48403">
    <property type="entry name" value="Ankyrin repeat"/>
    <property type="match status" value="2"/>
</dbReference>
<feature type="compositionally biased region" description="Basic and acidic residues" evidence="2">
    <location>
        <begin position="664"/>
        <end position="674"/>
    </location>
</feature>
<keyword evidence="1" id="KW-0040">ANK repeat</keyword>
<dbReference type="InterPro" id="IPR036770">
    <property type="entry name" value="Ankyrin_rpt-contain_sf"/>
</dbReference>
<dbReference type="Pfam" id="PF12796">
    <property type="entry name" value="Ank_2"/>
    <property type="match status" value="2"/>
</dbReference>
<dbReference type="SMART" id="SM00248">
    <property type="entry name" value="ANK"/>
    <property type="match status" value="6"/>
</dbReference>
<dbReference type="PROSITE" id="PS50297">
    <property type="entry name" value="ANK_REP_REGION"/>
    <property type="match status" value="6"/>
</dbReference>
<dbReference type="InterPro" id="IPR053210">
    <property type="entry name" value="ANKRD12"/>
</dbReference>
<dbReference type="GO" id="GO:0005654">
    <property type="term" value="C:nucleoplasm"/>
    <property type="evidence" value="ECO:0007669"/>
    <property type="project" value="TreeGrafter"/>
</dbReference>
<feature type="compositionally biased region" description="Basic and acidic residues" evidence="2">
    <location>
        <begin position="883"/>
        <end position="894"/>
    </location>
</feature>
<accession>A0A8C2HRW2</accession>
<proteinExistence type="predicted"/>
<evidence type="ECO:0000256" key="2">
    <source>
        <dbReference type="SAM" id="MobiDB-lite"/>
    </source>
</evidence>
<feature type="compositionally biased region" description="Acidic residues" evidence="2">
    <location>
        <begin position="651"/>
        <end position="663"/>
    </location>
</feature>
<feature type="repeat" description="ANK" evidence="1">
    <location>
        <begin position="993"/>
        <end position="1025"/>
    </location>
</feature>
<feature type="region of interest" description="Disordered" evidence="2">
    <location>
        <begin position="950"/>
        <end position="970"/>
    </location>
</feature>
<feature type="repeat" description="ANK" evidence="1">
    <location>
        <begin position="1026"/>
        <end position="1058"/>
    </location>
</feature>
<feature type="compositionally biased region" description="Polar residues" evidence="2">
    <location>
        <begin position="412"/>
        <end position="423"/>
    </location>
</feature>
<dbReference type="PANTHER" id="PTHR24149:SF14">
    <property type="entry name" value="ANKYRIN REPEAT DOMAIN 12"/>
    <property type="match status" value="1"/>
</dbReference>
<feature type="region of interest" description="Disordered" evidence="2">
    <location>
        <begin position="883"/>
        <end position="904"/>
    </location>
</feature>
<feature type="compositionally biased region" description="Polar residues" evidence="2">
    <location>
        <begin position="148"/>
        <end position="161"/>
    </location>
</feature>
<dbReference type="InterPro" id="IPR002110">
    <property type="entry name" value="Ankyrin_rpt"/>
</dbReference>
<dbReference type="Pfam" id="PF00023">
    <property type="entry name" value="Ank"/>
    <property type="match status" value="1"/>
</dbReference>
<feature type="repeat" description="ANK" evidence="1">
    <location>
        <begin position="1059"/>
        <end position="1091"/>
    </location>
</feature>
<dbReference type="Gene3D" id="1.25.40.20">
    <property type="entry name" value="Ankyrin repeat-containing domain"/>
    <property type="match status" value="2"/>
</dbReference>